<dbReference type="PANTHER" id="PTHR35204">
    <property type="entry name" value="YALI0A21131P"/>
    <property type="match status" value="1"/>
</dbReference>
<dbReference type="AlphaFoldDB" id="A0AAV0AWV0"/>
<evidence type="ECO:0000313" key="2">
    <source>
        <dbReference type="EMBL" id="CAH7674735.1"/>
    </source>
</evidence>
<feature type="transmembrane region" description="Helical" evidence="1">
    <location>
        <begin position="12"/>
        <end position="32"/>
    </location>
</feature>
<reference evidence="2" key="1">
    <citation type="submission" date="2022-06" db="EMBL/GenBank/DDBJ databases">
        <authorList>
            <consortium name="SYNGENTA / RWTH Aachen University"/>
        </authorList>
    </citation>
    <scope>NUCLEOTIDE SEQUENCE</scope>
</reference>
<keyword evidence="1" id="KW-1133">Transmembrane helix</keyword>
<name>A0AAV0AWV0_PHAPC</name>
<dbReference type="PANTHER" id="PTHR35204:SF1">
    <property type="entry name" value="ENTEROTOXIN"/>
    <property type="match status" value="1"/>
</dbReference>
<dbReference type="InterPro" id="IPR038921">
    <property type="entry name" value="YOR389W-like"/>
</dbReference>
<proteinExistence type="predicted"/>
<keyword evidence="1" id="KW-0812">Transmembrane</keyword>
<protein>
    <submittedName>
        <fullName evidence="2">Uncharacterized protein</fullName>
    </submittedName>
</protein>
<keyword evidence="1" id="KW-0472">Membrane</keyword>
<evidence type="ECO:0000256" key="1">
    <source>
        <dbReference type="SAM" id="Phobius"/>
    </source>
</evidence>
<gene>
    <name evidence="2" type="ORF">PPACK8108_LOCUS9667</name>
</gene>
<organism evidence="2 3">
    <name type="scientific">Phakopsora pachyrhizi</name>
    <name type="common">Asian soybean rust disease fungus</name>
    <dbReference type="NCBI Taxonomy" id="170000"/>
    <lineage>
        <taxon>Eukaryota</taxon>
        <taxon>Fungi</taxon>
        <taxon>Dikarya</taxon>
        <taxon>Basidiomycota</taxon>
        <taxon>Pucciniomycotina</taxon>
        <taxon>Pucciniomycetes</taxon>
        <taxon>Pucciniales</taxon>
        <taxon>Phakopsoraceae</taxon>
        <taxon>Phakopsora</taxon>
    </lineage>
</organism>
<comment type="caution">
    <text evidence="2">The sequence shown here is derived from an EMBL/GenBank/DDBJ whole genome shotgun (WGS) entry which is preliminary data.</text>
</comment>
<sequence length="560" mass="63661">MVLINSGLTHRSSLVSAGLVLSWIFFKTIIGVTTQQQQQQLRLSTNSVLTSKTQSSGNEQQTYDTSNLIFASFLGLLQQWPNSFAYSGHSIITGTIPPSTLLYHSRPEAEPPQGMEWLAFDPELSYQFHSLMGGKTKLFTYVSERPLRIIYIDGQSASLSTPGFMDSQSVLIDGKVEEEWQEGNKLAEEYKRAHNLCAIGEEWGFEGVVRMNTGFELIWCDFKEGIKLVDKLDFSDDDSVQSTQLISWSNSSLSHRQDHPVYYFSVLMWIQSASWHNYAPGEARVKLDPSGFVSFYDRIDSLAEKRRVDGTENSDRSSHRLFGISDEDVEKVRQRLIRALKRKNEGRVTDQVDWTTIALTISQRYGSRLQKLSDVLNRRTLNVSETSLQVRRMTYAMMMPYVNFSKSKGNDSGWLEPSISKCTTAYTHDLSVEDDDTAESIQTIRKAIEGTLNRICKTVAGMFSETLAINLSASEGFHSLKIERLAKDKLKGWRTEIDGLIQWLGWYLKRCDPECLADEICLPPMWPLTRSRLNSTYLSNFPICSYLTPNATEIRPKEIL</sequence>
<accession>A0AAV0AWV0</accession>
<dbReference type="Proteomes" id="UP001153365">
    <property type="component" value="Unassembled WGS sequence"/>
</dbReference>
<evidence type="ECO:0000313" key="3">
    <source>
        <dbReference type="Proteomes" id="UP001153365"/>
    </source>
</evidence>
<keyword evidence="3" id="KW-1185">Reference proteome</keyword>
<dbReference type="EMBL" id="CALTRL010002123">
    <property type="protein sequence ID" value="CAH7674735.1"/>
    <property type="molecule type" value="Genomic_DNA"/>
</dbReference>